<evidence type="ECO:0000256" key="3">
    <source>
        <dbReference type="SAM" id="SignalP"/>
    </source>
</evidence>
<dbReference type="InterPro" id="IPR001638">
    <property type="entry name" value="Solute-binding_3/MltF_N"/>
</dbReference>
<proteinExistence type="inferred from homology"/>
<dbReference type="PANTHER" id="PTHR35936">
    <property type="entry name" value="MEMBRANE-BOUND LYTIC MUREIN TRANSGLYCOSYLASE F"/>
    <property type="match status" value="1"/>
</dbReference>
<dbReference type="SMART" id="SM00062">
    <property type="entry name" value="PBPb"/>
    <property type="match status" value="1"/>
</dbReference>
<gene>
    <name evidence="5" type="ORF">RJ41_13045</name>
</gene>
<dbReference type="OrthoDB" id="245568at2"/>
<reference evidence="5 6" key="1">
    <citation type="submission" date="2014-12" db="EMBL/GenBank/DDBJ databases">
        <title>Genome sequencing of Alteromonas marina AD001.</title>
        <authorList>
            <person name="Adrian T.G.S."/>
            <person name="Chan K.G."/>
        </authorList>
    </citation>
    <scope>NUCLEOTIDE SEQUENCE [LARGE SCALE GENOMIC DNA]</scope>
    <source>
        <strain evidence="5 6">AD001</strain>
    </source>
</reference>
<accession>A0A0B3Y3P7</accession>
<keyword evidence="2 3" id="KW-0732">Signal</keyword>
<keyword evidence="6" id="KW-1185">Reference proteome</keyword>
<protein>
    <submittedName>
        <fullName evidence="5">Amino acid ABC transporter</fullName>
    </submittedName>
</protein>
<evidence type="ECO:0000256" key="2">
    <source>
        <dbReference type="ARBA" id="ARBA00022729"/>
    </source>
</evidence>
<dbReference type="EMBL" id="JWLW01000023">
    <property type="protein sequence ID" value="KHT50704.1"/>
    <property type="molecule type" value="Genomic_DNA"/>
</dbReference>
<evidence type="ECO:0000256" key="1">
    <source>
        <dbReference type="ARBA" id="ARBA00010333"/>
    </source>
</evidence>
<comment type="caution">
    <text evidence="5">The sequence shown here is derived from an EMBL/GenBank/DDBJ whole genome shotgun (WGS) entry which is preliminary data.</text>
</comment>
<dbReference type="SUPFAM" id="SSF53850">
    <property type="entry name" value="Periplasmic binding protein-like II"/>
    <property type="match status" value="1"/>
</dbReference>
<dbReference type="RefSeq" id="WP_039221521.1">
    <property type="nucleotide sequence ID" value="NZ_JWLW01000023.1"/>
</dbReference>
<dbReference type="Proteomes" id="UP000031197">
    <property type="component" value="Unassembled WGS sequence"/>
</dbReference>
<dbReference type="Gene3D" id="3.40.190.10">
    <property type="entry name" value="Periplasmic binding protein-like II"/>
    <property type="match status" value="2"/>
</dbReference>
<dbReference type="Pfam" id="PF00497">
    <property type="entry name" value="SBP_bac_3"/>
    <property type="match status" value="1"/>
</dbReference>
<feature type="domain" description="Solute-binding protein family 3/N-terminal" evidence="4">
    <location>
        <begin position="21"/>
        <end position="240"/>
    </location>
</feature>
<evidence type="ECO:0000313" key="6">
    <source>
        <dbReference type="Proteomes" id="UP000031197"/>
    </source>
</evidence>
<sequence>MRALLSAVCLLCFIIPLSAKELDVVVGWNKPPYVISQEHTGFEVDLVRAILAEMGYGLSPIYVPFGRTARLLKDDAVDIGLTLNPAHTVDQSILSEPYIIYQNVVVTRADRELTIDSIDDLKGKSVIAFQTAQSVLGEGFGRTLASQTTYIEMARQDRQVDMLMRGSIDVAILDRNIFNYFKSKNGTYSQDKTVFHELFPISAYSAAIPDPELRAKFNATLRLFIEDGRYQLLLDEYKLDNLLHKLPNANVAN</sequence>
<dbReference type="AlphaFoldDB" id="A0A0B3Y3P7"/>
<comment type="similarity">
    <text evidence="1">Belongs to the bacterial solute-binding protein 3 family.</text>
</comment>
<feature type="signal peptide" evidence="3">
    <location>
        <begin position="1"/>
        <end position="19"/>
    </location>
</feature>
<evidence type="ECO:0000259" key="4">
    <source>
        <dbReference type="SMART" id="SM00062"/>
    </source>
</evidence>
<evidence type="ECO:0000313" key="5">
    <source>
        <dbReference type="EMBL" id="KHT50704.1"/>
    </source>
</evidence>
<name>A0A0B3Y3P7_9ALTE</name>
<feature type="chain" id="PRO_5002099540" evidence="3">
    <location>
        <begin position="20"/>
        <end position="253"/>
    </location>
</feature>
<organism evidence="5 6">
    <name type="scientific">Alteromonas marina</name>
    <dbReference type="NCBI Taxonomy" id="203795"/>
    <lineage>
        <taxon>Bacteria</taxon>
        <taxon>Pseudomonadati</taxon>
        <taxon>Pseudomonadota</taxon>
        <taxon>Gammaproteobacteria</taxon>
        <taxon>Alteromonadales</taxon>
        <taxon>Alteromonadaceae</taxon>
        <taxon>Alteromonas/Salinimonas group</taxon>
        <taxon>Alteromonas</taxon>
    </lineage>
</organism>